<proteinExistence type="predicted"/>
<dbReference type="InterPro" id="IPR008972">
    <property type="entry name" value="Cupredoxin"/>
</dbReference>
<evidence type="ECO:0000256" key="2">
    <source>
        <dbReference type="ARBA" id="ARBA00022723"/>
    </source>
</evidence>
<dbReference type="SUPFAM" id="SSF49503">
    <property type="entry name" value="Cupredoxins"/>
    <property type="match status" value="1"/>
</dbReference>
<evidence type="ECO:0000313" key="8">
    <source>
        <dbReference type="EMBL" id="CAA9493364.1"/>
    </source>
</evidence>
<keyword evidence="6" id="KW-0732">Signal</keyword>
<feature type="domain" description="Cytochrome c" evidence="7">
    <location>
        <begin position="35"/>
        <end position="127"/>
    </location>
</feature>
<dbReference type="GO" id="GO:0009055">
    <property type="term" value="F:electron transfer activity"/>
    <property type="evidence" value="ECO:0007669"/>
    <property type="project" value="InterPro"/>
</dbReference>
<dbReference type="GO" id="GO:0005507">
    <property type="term" value="F:copper ion binding"/>
    <property type="evidence" value="ECO:0007669"/>
    <property type="project" value="InterPro"/>
</dbReference>
<dbReference type="PROSITE" id="PS51007">
    <property type="entry name" value="CYTC"/>
    <property type="match status" value="1"/>
</dbReference>
<accession>A0A6J4S9D1</accession>
<dbReference type="InterPro" id="IPR033138">
    <property type="entry name" value="Cu_oxidase_CS"/>
</dbReference>
<dbReference type="Gene3D" id="1.10.760.10">
    <property type="entry name" value="Cytochrome c-like domain"/>
    <property type="match status" value="1"/>
</dbReference>
<feature type="chain" id="PRO_5039300245" evidence="6">
    <location>
        <begin position="26"/>
        <end position="247"/>
    </location>
</feature>
<dbReference type="EMBL" id="CADCVQ010000067">
    <property type="protein sequence ID" value="CAA9493364.1"/>
    <property type="molecule type" value="Genomic_DNA"/>
</dbReference>
<feature type="signal peptide" evidence="6">
    <location>
        <begin position="1"/>
        <end position="25"/>
    </location>
</feature>
<keyword evidence="2 5" id="KW-0479">Metal-binding</keyword>
<gene>
    <name evidence="8" type="ORF">AVDCRST_MAG67-1491</name>
</gene>
<evidence type="ECO:0000256" key="1">
    <source>
        <dbReference type="ARBA" id="ARBA00022617"/>
    </source>
</evidence>
<evidence type="ECO:0000256" key="3">
    <source>
        <dbReference type="ARBA" id="ARBA00023004"/>
    </source>
</evidence>
<reference evidence="8" key="1">
    <citation type="submission" date="2020-02" db="EMBL/GenBank/DDBJ databases">
        <authorList>
            <person name="Meier V. D."/>
        </authorList>
    </citation>
    <scope>NUCLEOTIDE SEQUENCE</scope>
    <source>
        <strain evidence="8">AVDCRST_MAG67</strain>
    </source>
</reference>
<evidence type="ECO:0000256" key="6">
    <source>
        <dbReference type="SAM" id="SignalP"/>
    </source>
</evidence>
<dbReference type="Gene3D" id="2.60.40.420">
    <property type="entry name" value="Cupredoxins - blue copper proteins"/>
    <property type="match status" value="1"/>
</dbReference>
<evidence type="ECO:0000256" key="5">
    <source>
        <dbReference type="PROSITE-ProRule" id="PRU00433"/>
    </source>
</evidence>
<dbReference type="CDD" id="cd00920">
    <property type="entry name" value="Cupredoxin"/>
    <property type="match status" value="1"/>
</dbReference>
<dbReference type="GO" id="GO:0020037">
    <property type="term" value="F:heme binding"/>
    <property type="evidence" value="ECO:0007669"/>
    <property type="project" value="InterPro"/>
</dbReference>
<dbReference type="InterPro" id="IPR009056">
    <property type="entry name" value="Cyt_c-like_dom"/>
</dbReference>
<dbReference type="Pfam" id="PF00034">
    <property type="entry name" value="Cytochrom_C"/>
    <property type="match status" value="1"/>
</dbReference>
<dbReference type="SUPFAM" id="SSF46626">
    <property type="entry name" value="Cytochrome c"/>
    <property type="match status" value="1"/>
</dbReference>
<evidence type="ECO:0000256" key="4">
    <source>
        <dbReference type="ARBA" id="ARBA00023008"/>
    </source>
</evidence>
<keyword evidence="4" id="KW-0186">Copper</keyword>
<name>A0A6J4S9D1_9ACTN</name>
<organism evidence="8">
    <name type="scientific">uncultured Solirubrobacteraceae bacterium</name>
    <dbReference type="NCBI Taxonomy" id="1162706"/>
    <lineage>
        <taxon>Bacteria</taxon>
        <taxon>Bacillati</taxon>
        <taxon>Actinomycetota</taxon>
        <taxon>Thermoleophilia</taxon>
        <taxon>Solirubrobacterales</taxon>
        <taxon>Solirubrobacteraceae</taxon>
        <taxon>environmental samples</taxon>
    </lineage>
</organism>
<dbReference type="InterPro" id="IPR000923">
    <property type="entry name" value="BlueCu_1"/>
</dbReference>
<evidence type="ECO:0000259" key="7">
    <source>
        <dbReference type="PROSITE" id="PS51007"/>
    </source>
</evidence>
<keyword evidence="3 5" id="KW-0408">Iron</keyword>
<dbReference type="PROSITE" id="PS00079">
    <property type="entry name" value="MULTICOPPER_OXIDASE1"/>
    <property type="match status" value="1"/>
</dbReference>
<sequence length="247" mass="25182">MSHTPFTTRLLGVAACGLLAVGLSACESDNVAQNADLIAGKKAFAQKCASCHVLARADAKGVQGPNLDDSFRQALRDGFGRNTIHGVVADQIEHPAKVPKDHPAYMPADLVTGRAVSDVAAYVASVAARPGKDTGKLATAVPAAGSGKPIPAKNGKLEIPADPNGQLAYLSKQATAPAGSLEVLSPNKASIPHDIALEGGGVSKKGATVQDGGVSKFTVTLKAGKYAYYCTVAGHREGGMEGTLTVK</sequence>
<dbReference type="Pfam" id="PF00127">
    <property type="entry name" value="Copper-bind"/>
    <property type="match status" value="1"/>
</dbReference>
<keyword evidence="1 5" id="KW-0349">Heme</keyword>
<dbReference type="AlphaFoldDB" id="A0A6J4S9D1"/>
<protein>
    <submittedName>
        <fullName evidence="8">Copper binding protein, plastocyanin/azurin family</fullName>
    </submittedName>
</protein>
<dbReference type="InterPro" id="IPR036909">
    <property type="entry name" value="Cyt_c-like_dom_sf"/>
</dbReference>